<dbReference type="AlphaFoldDB" id="A0A6I4UZF3"/>
<feature type="domain" description="HpcH/HpaI aldolase/citrate lyase" evidence="8">
    <location>
        <begin position="2"/>
        <end position="233"/>
    </location>
</feature>
<feature type="binding site" evidence="5">
    <location>
        <position position="68"/>
    </location>
    <ligand>
        <name>substrate</name>
    </ligand>
</feature>
<evidence type="ECO:0000256" key="5">
    <source>
        <dbReference type="PIRSR" id="PIRSR015582-1"/>
    </source>
</evidence>
<dbReference type="InterPro" id="IPR005000">
    <property type="entry name" value="Aldolase/citrate-lyase_domain"/>
</dbReference>
<dbReference type="GO" id="GO:0016829">
    <property type="term" value="F:lyase activity"/>
    <property type="evidence" value="ECO:0007669"/>
    <property type="project" value="UniProtKB-KW"/>
</dbReference>
<keyword evidence="4 6" id="KW-0460">Magnesium</keyword>
<sequence>MRSWLVIEGNKPAKLAKAPMVGADAIVIDLACVPVDDDAPRVREEVAEWLTNFSDPLVAKKAFARWVRIKPMDAPHWREDLVAAMKGAPDGVILPKVTGPTQIRMLASELYEIEQKLALKHNSTKIIPQIGETAEAALTLPSLTGDPQPRLTGFAWNAENVARGLGAKRSRREDGGWTDTMRHVRAMTLILAKAMGVMAIDTATADAADVDLGLSDAREARQDGFTGMFAVHPRQVSAINEAYSLSARERAEAEALLGLFASKPAAVPVEPAEEPAEEPAHREPKGIRALG</sequence>
<dbReference type="PANTHER" id="PTHR32308">
    <property type="entry name" value="LYASE BETA SUBUNIT, PUTATIVE (AFU_ORTHOLOGUE AFUA_4G13030)-RELATED"/>
    <property type="match status" value="1"/>
</dbReference>
<protein>
    <submittedName>
        <fullName evidence="9">CoA ester lyase</fullName>
    </submittedName>
</protein>
<reference evidence="9 10" key="1">
    <citation type="submission" date="2019-12" db="EMBL/GenBank/DDBJ databases">
        <title>Genomic-based taxomic classification of the family Erythrobacteraceae.</title>
        <authorList>
            <person name="Xu L."/>
        </authorList>
    </citation>
    <scope>NUCLEOTIDE SEQUENCE [LARGE SCALE GENOMIC DNA]</scope>
    <source>
        <strain evidence="9 10">SW-109</strain>
    </source>
</reference>
<dbReference type="Proteomes" id="UP000471435">
    <property type="component" value="Unassembled WGS sequence"/>
</dbReference>
<keyword evidence="3 6" id="KW-0479">Metal-binding</keyword>
<dbReference type="GO" id="GO:0000287">
    <property type="term" value="F:magnesium ion binding"/>
    <property type="evidence" value="ECO:0007669"/>
    <property type="project" value="TreeGrafter"/>
</dbReference>
<feature type="compositionally biased region" description="Basic and acidic residues" evidence="7">
    <location>
        <begin position="278"/>
        <end position="291"/>
    </location>
</feature>
<dbReference type="EMBL" id="WTYP01000001">
    <property type="protein sequence ID" value="MXP47379.1"/>
    <property type="molecule type" value="Genomic_DNA"/>
</dbReference>
<comment type="cofactor">
    <cofactor evidence="1">
        <name>Mg(2+)</name>
        <dbReference type="ChEBI" id="CHEBI:18420"/>
    </cofactor>
</comment>
<gene>
    <name evidence="9" type="ORF">GRI43_08240</name>
</gene>
<evidence type="ECO:0000313" key="10">
    <source>
        <dbReference type="Proteomes" id="UP000471435"/>
    </source>
</evidence>
<evidence type="ECO:0000259" key="8">
    <source>
        <dbReference type="Pfam" id="PF03328"/>
    </source>
</evidence>
<evidence type="ECO:0000256" key="1">
    <source>
        <dbReference type="ARBA" id="ARBA00001946"/>
    </source>
</evidence>
<dbReference type="Pfam" id="PF03328">
    <property type="entry name" value="HpcH_HpaI"/>
    <property type="match status" value="1"/>
</dbReference>
<dbReference type="InterPro" id="IPR040442">
    <property type="entry name" value="Pyrv_kinase-like_dom_sf"/>
</dbReference>
<dbReference type="Gene3D" id="3.20.20.60">
    <property type="entry name" value="Phosphoenolpyruvate-binding domains"/>
    <property type="match status" value="1"/>
</dbReference>
<dbReference type="OrthoDB" id="9800547at2"/>
<dbReference type="InterPro" id="IPR011206">
    <property type="entry name" value="Citrate_lyase_beta/mcl1/mcl2"/>
</dbReference>
<feature type="region of interest" description="Disordered" evidence="7">
    <location>
        <begin position="267"/>
        <end position="291"/>
    </location>
</feature>
<dbReference type="RefSeq" id="WP_160730506.1">
    <property type="nucleotide sequence ID" value="NZ_WTYP01000001.1"/>
</dbReference>
<dbReference type="PIRSF" id="PIRSF015582">
    <property type="entry name" value="Cit_lyase_B"/>
    <property type="match status" value="1"/>
</dbReference>
<accession>A0A6I4UZF3</accession>
<dbReference type="SUPFAM" id="SSF51621">
    <property type="entry name" value="Phosphoenolpyruvate/pyruvate domain"/>
    <property type="match status" value="1"/>
</dbReference>
<dbReference type="PANTHER" id="PTHR32308:SF10">
    <property type="entry name" value="CITRATE LYASE SUBUNIT BETA"/>
    <property type="match status" value="1"/>
</dbReference>
<evidence type="ECO:0000256" key="2">
    <source>
        <dbReference type="ARBA" id="ARBA00005568"/>
    </source>
</evidence>
<evidence type="ECO:0000256" key="3">
    <source>
        <dbReference type="ARBA" id="ARBA00022723"/>
    </source>
</evidence>
<feature type="binding site" evidence="6">
    <location>
        <position position="132"/>
    </location>
    <ligand>
        <name>Mg(2+)</name>
        <dbReference type="ChEBI" id="CHEBI:18420"/>
    </ligand>
</feature>
<dbReference type="InterPro" id="IPR015813">
    <property type="entry name" value="Pyrv/PenolPyrv_kinase-like_dom"/>
</dbReference>
<name>A0A6I4UZF3_9SPHN</name>
<feature type="binding site" evidence="5">
    <location>
        <position position="132"/>
    </location>
    <ligand>
        <name>substrate</name>
    </ligand>
</feature>
<evidence type="ECO:0000256" key="6">
    <source>
        <dbReference type="PIRSR" id="PIRSR015582-2"/>
    </source>
</evidence>
<proteinExistence type="inferred from homology"/>
<keyword evidence="9" id="KW-0456">Lyase</keyword>
<evidence type="ECO:0000313" key="9">
    <source>
        <dbReference type="EMBL" id="MXP47379.1"/>
    </source>
</evidence>
<evidence type="ECO:0000256" key="4">
    <source>
        <dbReference type="ARBA" id="ARBA00022842"/>
    </source>
</evidence>
<organism evidence="9 10">
    <name type="scientific">Pontixanthobacter luteolus</name>
    <dbReference type="NCBI Taxonomy" id="295089"/>
    <lineage>
        <taxon>Bacteria</taxon>
        <taxon>Pseudomonadati</taxon>
        <taxon>Pseudomonadota</taxon>
        <taxon>Alphaproteobacteria</taxon>
        <taxon>Sphingomonadales</taxon>
        <taxon>Erythrobacteraceae</taxon>
        <taxon>Pontixanthobacter</taxon>
    </lineage>
</organism>
<comment type="similarity">
    <text evidence="2">Belongs to the HpcH/HpaI aldolase family.</text>
</comment>
<comment type="caution">
    <text evidence="9">The sequence shown here is derived from an EMBL/GenBank/DDBJ whole genome shotgun (WGS) entry which is preliminary data.</text>
</comment>
<keyword evidence="10" id="KW-1185">Reference proteome</keyword>
<evidence type="ECO:0000256" key="7">
    <source>
        <dbReference type="SAM" id="MobiDB-lite"/>
    </source>
</evidence>
<dbReference type="GO" id="GO:0006107">
    <property type="term" value="P:oxaloacetate metabolic process"/>
    <property type="evidence" value="ECO:0007669"/>
    <property type="project" value="TreeGrafter"/>
</dbReference>